<comment type="subcellular location">
    <subcellularLocation>
        <location evidence="1">Nucleus</location>
    </subcellularLocation>
</comment>
<keyword evidence="4" id="KW-0238">DNA-binding</keyword>
<dbReference type="PANTHER" id="PTHR13421:SF16">
    <property type="entry name" value="SNRNA-ACTIVATING PROTEIN COMPLEX SUBUNIT 3"/>
    <property type="match status" value="1"/>
</dbReference>
<name>A0A6G0XVZ3_9STRA</name>
<dbReference type="VEuPathDB" id="FungiDB:AeMF1_004400"/>
<dbReference type="AlphaFoldDB" id="A0A6G0XVZ3"/>
<dbReference type="GO" id="GO:0001046">
    <property type="term" value="F:core promoter sequence-specific DNA binding"/>
    <property type="evidence" value="ECO:0007669"/>
    <property type="project" value="TreeGrafter"/>
</dbReference>
<dbReference type="EMBL" id="VJMJ01000009">
    <property type="protein sequence ID" value="KAF0744555.1"/>
    <property type="molecule type" value="Genomic_DNA"/>
</dbReference>
<evidence type="ECO:0008006" key="9">
    <source>
        <dbReference type="Google" id="ProtNLM"/>
    </source>
</evidence>
<keyword evidence="5" id="KW-0804">Transcription</keyword>
<dbReference type="GO" id="GO:0019185">
    <property type="term" value="C:snRNA-activating protein complex"/>
    <property type="evidence" value="ECO:0007669"/>
    <property type="project" value="TreeGrafter"/>
</dbReference>
<dbReference type="GO" id="GO:0001006">
    <property type="term" value="F:RNA polymerase III type 3 promoter sequence-specific DNA binding"/>
    <property type="evidence" value="ECO:0007669"/>
    <property type="project" value="TreeGrafter"/>
</dbReference>
<gene>
    <name evidence="7" type="ORF">Ae201684_001029</name>
</gene>
<keyword evidence="6" id="KW-0539">Nucleus</keyword>
<evidence type="ECO:0000313" key="7">
    <source>
        <dbReference type="EMBL" id="KAF0744555.1"/>
    </source>
</evidence>
<dbReference type="GO" id="GO:0042795">
    <property type="term" value="P:snRNA transcription by RNA polymerase II"/>
    <property type="evidence" value="ECO:0007669"/>
    <property type="project" value="TreeGrafter"/>
</dbReference>
<dbReference type="GO" id="GO:0000978">
    <property type="term" value="F:RNA polymerase II cis-regulatory region sequence-specific DNA binding"/>
    <property type="evidence" value="ECO:0007669"/>
    <property type="project" value="TreeGrafter"/>
</dbReference>
<evidence type="ECO:0000256" key="1">
    <source>
        <dbReference type="ARBA" id="ARBA00004123"/>
    </source>
</evidence>
<dbReference type="GO" id="GO:0042796">
    <property type="term" value="P:snRNA transcription by RNA polymerase III"/>
    <property type="evidence" value="ECO:0007669"/>
    <property type="project" value="TreeGrafter"/>
</dbReference>
<comment type="caution">
    <text evidence="7">The sequence shown here is derived from an EMBL/GenBank/DDBJ whole genome shotgun (WGS) entry which is preliminary data.</text>
</comment>
<proteinExistence type="inferred from homology"/>
<dbReference type="GO" id="GO:0005634">
    <property type="term" value="C:nucleus"/>
    <property type="evidence" value="ECO:0007669"/>
    <property type="project" value="UniProtKB-SubCell"/>
</dbReference>
<sequence length="378" mass="43885">MDENDHSGPLHTVFPSFDWNDDDADDVDISVDDIRLPSTQDAIQASIDKALIAWDRINPVAAVEMLKLNEQRASTQEFARIALKDGNLTPQEQHIQQIFRSLLTEEECIAARLPCPEVQQFLEKYPRTRKGTVENPPFPGWMFANRSAANATAEAADDIPEDSLYLIEVMHPSHAVKKNQLMLLRGSQPLTEFVDAIYCRDQQYLKEYGLRSKMLYMGGTVMIDQRDDDYLDYSQEVRRWLMKHPSLHETYPGFDKPSLSMECTTLNDLHLKLHEAYLYVHIGNCEHWVYVRNIRLLHDMDERRVEQYPIRLSKNIQHQKCLACQVHAAKYITFDDPMALDDPMFFCDSCYYVAHYDANGKLMESLSNFKVFPYYPDD</sequence>
<evidence type="ECO:0000256" key="6">
    <source>
        <dbReference type="ARBA" id="ARBA00023242"/>
    </source>
</evidence>
<dbReference type="Pfam" id="PF12251">
    <property type="entry name" value="SNAPC3"/>
    <property type="match status" value="1"/>
</dbReference>
<comment type="similarity">
    <text evidence="2">Belongs to the SNAPC3/SRD2 family.</text>
</comment>
<dbReference type="InterPro" id="IPR022042">
    <property type="entry name" value="snRNA-activating_su3"/>
</dbReference>
<keyword evidence="8" id="KW-1185">Reference proteome</keyword>
<reference evidence="7 8" key="1">
    <citation type="submission" date="2019-07" db="EMBL/GenBank/DDBJ databases">
        <title>Genomics analysis of Aphanomyces spp. identifies a new class of oomycete effector associated with host adaptation.</title>
        <authorList>
            <person name="Gaulin E."/>
        </authorList>
    </citation>
    <scope>NUCLEOTIDE SEQUENCE [LARGE SCALE GENOMIC DNA]</scope>
    <source>
        <strain evidence="7 8">ATCC 201684</strain>
    </source>
</reference>
<dbReference type="PANTHER" id="PTHR13421">
    <property type="entry name" value="SNRNA-ACTIVATING PROTEIN COMPLEX SUBUNIT 3"/>
    <property type="match status" value="1"/>
</dbReference>
<evidence type="ECO:0000256" key="5">
    <source>
        <dbReference type="ARBA" id="ARBA00023163"/>
    </source>
</evidence>
<evidence type="ECO:0000256" key="4">
    <source>
        <dbReference type="ARBA" id="ARBA00023125"/>
    </source>
</evidence>
<organism evidence="7 8">
    <name type="scientific">Aphanomyces euteiches</name>
    <dbReference type="NCBI Taxonomy" id="100861"/>
    <lineage>
        <taxon>Eukaryota</taxon>
        <taxon>Sar</taxon>
        <taxon>Stramenopiles</taxon>
        <taxon>Oomycota</taxon>
        <taxon>Saprolegniomycetes</taxon>
        <taxon>Saprolegniales</taxon>
        <taxon>Verrucalvaceae</taxon>
        <taxon>Aphanomyces</taxon>
    </lineage>
</organism>
<evidence type="ECO:0000256" key="3">
    <source>
        <dbReference type="ARBA" id="ARBA00023015"/>
    </source>
</evidence>
<accession>A0A6G0XVZ3</accession>
<evidence type="ECO:0000256" key="2">
    <source>
        <dbReference type="ARBA" id="ARBA00010410"/>
    </source>
</evidence>
<protein>
    <recommendedName>
        <fullName evidence="9">snRNA-activating protein complex subunit 3</fullName>
    </recommendedName>
</protein>
<keyword evidence="3" id="KW-0805">Transcription regulation</keyword>
<dbReference type="Proteomes" id="UP000481153">
    <property type="component" value="Unassembled WGS sequence"/>
</dbReference>
<evidence type="ECO:0000313" key="8">
    <source>
        <dbReference type="Proteomes" id="UP000481153"/>
    </source>
</evidence>
<dbReference type="GO" id="GO:0003681">
    <property type="term" value="F:bent DNA binding"/>
    <property type="evidence" value="ECO:0007669"/>
    <property type="project" value="TreeGrafter"/>
</dbReference>